<protein>
    <submittedName>
        <fullName evidence="2">Uncharacterized protein</fullName>
    </submittedName>
</protein>
<evidence type="ECO:0000256" key="1">
    <source>
        <dbReference type="SAM" id="MobiDB-lite"/>
    </source>
</evidence>
<name>A0A8H6YXP3_9AGAR</name>
<sequence>MRIRRCFKSCPTPLRSTSASACLPSTRTLPIPPDLCRHRMRTTPSNSRTRSSAPLSPTSHATSSPPPRLAWPARQGHLNADGYSRAGAEPPSLLAMEWDASHLNIPLTAGSAGVLFSYPTHVIVISASSYYGAGDASRFPVHAVVLAAHCAKLPPFFLTPRGANAPGIADYASQPAEVRDIARMDIRRPAPRSSPHLG</sequence>
<proteinExistence type="predicted"/>
<evidence type="ECO:0000313" key="2">
    <source>
        <dbReference type="EMBL" id="KAF7366847.1"/>
    </source>
</evidence>
<organism evidence="2 3">
    <name type="scientific">Mycena sanguinolenta</name>
    <dbReference type="NCBI Taxonomy" id="230812"/>
    <lineage>
        <taxon>Eukaryota</taxon>
        <taxon>Fungi</taxon>
        <taxon>Dikarya</taxon>
        <taxon>Basidiomycota</taxon>
        <taxon>Agaricomycotina</taxon>
        <taxon>Agaricomycetes</taxon>
        <taxon>Agaricomycetidae</taxon>
        <taxon>Agaricales</taxon>
        <taxon>Marasmiineae</taxon>
        <taxon>Mycenaceae</taxon>
        <taxon>Mycena</taxon>
    </lineage>
</organism>
<evidence type="ECO:0000313" key="3">
    <source>
        <dbReference type="Proteomes" id="UP000623467"/>
    </source>
</evidence>
<reference evidence="2" key="1">
    <citation type="submission" date="2020-05" db="EMBL/GenBank/DDBJ databases">
        <title>Mycena genomes resolve the evolution of fungal bioluminescence.</title>
        <authorList>
            <person name="Tsai I.J."/>
        </authorList>
    </citation>
    <scope>NUCLEOTIDE SEQUENCE</scope>
    <source>
        <strain evidence="2">160909Yilan</strain>
    </source>
</reference>
<comment type="caution">
    <text evidence="2">The sequence shown here is derived from an EMBL/GenBank/DDBJ whole genome shotgun (WGS) entry which is preliminary data.</text>
</comment>
<feature type="compositionally biased region" description="Low complexity" evidence="1">
    <location>
        <begin position="42"/>
        <end position="63"/>
    </location>
</feature>
<accession>A0A8H6YXP3</accession>
<dbReference type="EMBL" id="JACAZH010000006">
    <property type="protein sequence ID" value="KAF7366847.1"/>
    <property type="molecule type" value="Genomic_DNA"/>
</dbReference>
<gene>
    <name evidence="2" type="ORF">MSAN_00943200</name>
</gene>
<keyword evidence="3" id="KW-1185">Reference proteome</keyword>
<dbReference type="Proteomes" id="UP000623467">
    <property type="component" value="Unassembled WGS sequence"/>
</dbReference>
<dbReference type="AlphaFoldDB" id="A0A8H6YXP3"/>
<feature type="region of interest" description="Disordered" evidence="1">
    <location>
        <begin position="33"/>
        <end position="74"/>
    </location>
</feature>
<dbReference type="OrthoDB" id="2523383at2759"/>